<evidence type="ECO:0000256" key="4">
    <source>
        <dbReference type="SAM" id="Phobius"/>
    </source>
</evidence>
<dbReference type="GO" id="GO:0005524">
    <property type="term" value="F:ATP binding"/>
    <property type="evidence" value="ECO:0007669"/>
    <property type="project" value="UniProtKB-KW"/>
</dbReference>
<evidence type="ECO:0000256" key="1">
    <source>
        <dbReference type="ARBA" id="ARBA00022598"/>
    </source>
</evidence>
<dbReference type="PANTHER" id="PTHR43024">
    <property type="entry name" value="UDP-N-ACETYLMURAMOYL-TRIPEPTIDE--D-ALANYL-D-ALANINE LIGASE"/>
    <property type="match status" value="1"/>
</dbReference>
<evidence type="ECO:0000259" key="6">
    <source>
        <dbReference type="Pfam" id="PF08245"/>
    </source>
</evidence>
<keyword evidence="4" id="KW-0812">Transmembrane</keyword>
<dbReference type="InterPro" id="IPR051046">
    <property type="entry name" value="MurCDEF_CellWall_CoF430Synth"/>
</dbReference>
<dbReference type="InterPro" id="IPR004101">
    <property type="entry name" value="Mur_ligase_C"/>
</dbReference>
<keyword evidence="2" id="KW-0547">Nucleotide-binding</keyword>
<dbReference type="InterPro" id="IPR013221">
    <property type="entry name" value="Mur_ligase_cen"/>
</dbReference>
<name>A0A0G1N121_9BACT</name>
<dbReference type="Pfam" id="PF02875">
    <property type="entry name" value="Mur_ligase_C"/>
    <property type="match status" value="1"/>
</dbReference>
<accession>A0A0G1N121</accession>
<evidence type="ECO:0000256" key="2">
    <source>
        <dbReference type="ARBA" id="ARBA00022741"/>
    </source>
</evidence>
<keyword evidence="1 7" id="KW-0436">Ligase</keyword>
<dbReference type="Gene3D" id="3.90.190.20">
    <property type="entry name" value="Mur ligase, C-terminal domain"/>
    <property type="match status" value="1"/>
</dbReference>
<comment type="caution">
    <text evidence="7">The sequence shown here is derived from an EMBL/GenBank/DDBJ whole genome shotgun (WGS) entry which is preliminary data.</text>
</comment>
<protein>
    <submittedName>
        <fullName evidence="7">UDP-N-acetylmuramoyl-tripeptide-D-alanyl-D-alanine ligase</fullName>
    </submittedName>
</protein>
<dbReference type="SUPFAM" id="SSF53623">
    <property type="entry name" value="MurD-like peptide ligases, catalytic domain"/>
    <property type="match status" value="1"/>
</dbReference>
<keyword evidence="4" id="KW-0472">Membrane</keyword>
<dbReference type="InterPro" id="IPR036565">
    <property type="entry name" value="Mur-like_cat_sf"/>
</dbReference>
<keyword evidence="4" id="KW-1133">Transmembrane helix</keyword>
<dbReference type="Pfam" id="PF08245">
    <property type="entry name" value="Mur_ligase_M"/>
    <property type="match status" value="1"/>
</dbReference>
<reference evidence="7 8" key="1">
    <citation type="journal article" date="2015" name="Nature">
        <title>rRNA introns, odd ribosomes, and small enigmatic genomes across a large radiation of phyla.</title>
        <authorList>
            <person name="Brown C.T."/>
            <person name="Hug L.A."/>
            <person name="Thomas B.C."/>
            <person name="Sharon I."/>
            <person name="Castelle C.J."/>
            <person name="Singh A."/>
            <person name="Wilkins M.J."/>
            <person name="Williams K.H."/>
            <person name="Banfield J.F."/>
        </authorList>
    </citation>
    <scope>NUCLEOTIDE SEQUENCE [LARGE SCALE GENOMIC DNA]</scope>
</reference>
<dbReference type="AlphaFoldDB" id="A0A0G1N121"/>
<dbReference type="Gene3D" id="3.40.1190.10">
    <property type="entry name" value="Mur-like, catalytic domain"/>
    <property type="match status" value="1"/>
</dbReference>
<gene>
    <name evidence="7" type="ORF">UW74_C0030G0003</name>
</gene>
<dbReference type="InterPro" id="IPR036615">
    <property type="entry name" value="Mur_ligase_C_dom_sf"/>
</dbReference>
<evidence type="ECO:0000313" key="7">
    <source>
        <dbReference type="EMBL" id="KKT77899.1"/>
    </source>
</evidence>
<evidence type="ECO:0000259" key="5">
    <source>
        <dbReference type="Pfam" id="PF02875"/>
    </source>
</evidence>
<dbReference type="GO" id="GO:0016881">
    <property type="term" value="F:acid-amino acid ligase activity"/>
    <property type="evidence" value="ECO:0007669"/>
    <property type="project" value="InterPro"/>
</dbReference>
<dbReference type="PANTHER" id="PTHR43024:SF1">
    <property type="entry name" value="UDP-N-ACETYLMURAMOYL-TRIPEPTIDE--D-ALANYL-D-ALANINE LIGASE"/>
    <property type="match status" value="1"/>
</dbReference>
<keyword evidence="3" id="KW-0067">ATP-binding</keyword>
<feature type="domain" description="Mur ligase C-terminal" evidence="5">
    <location>
        <begin position="347"/>
        <end position="468"/>
    </location>
</feature>
<evidence type="ECO:0000256" key="3">
    <source>
        <dbReference type="ARBA" id="ARBA00022840"/>
    </source>
</evidence>
<organism evidence="7 8">
    <name type="scientific">Candidatus Giovannonibacteria bacterium GW2011_GWC2_44_8</name>
    <dbReference type="NCBI Taxonomy" id="1618657"/>
    <lineage>
        <taxon>Bacteria</taxon>
        <taxon>Candidatus Giovannoniibacteriota</taxon>
    </lineage>
</organism>
<dbReference type="SUPFAM" id="SSF53244">
    <property type="entry name" value="MurD-like peptide ligases, peptide-binding domain"/>
    <property type="match status" value="1"/>
</dbReference>
<dbReference type="EMBL" id="LCJM01000030">
    <property type="protein sequence ID" value="KKT77899.1"/>
    <property type="molecule type" value="Genomic_DNA"/>
</dbReference>
<dbReference type="Proteomes" id="UP000034889">
    <property type="component" value="Unassembled WGS sequence"/>
</dbReference>
<feature type="transmembrane region" description="Helical" evidence="4">
    <location>
        <begin position="88"/>
        <end position="113"/>
    </location>
</feature>
<evidence type="ECO:0000313" key="8">
    <source>
        <dbReference type="Proteomes" id="UP000034889"/>
    </source>
</evidence>
<feature type="domain" description="Mur ligase central" evidence="6">
    <location>
        <begin position="144"/>
        <end position="324"/>
    </location>
</feature>
<sequence>MFRSLLAMYRPQFAITIVYMLQATEYQINSYLKWLWRVQDFSKVTYRKSLVKTRHSKTLLFAVKVGMLAQLITALVWGIWAFRNENPSLIFAVDLLFSIPLVWTHLVVVPLLLGRWLYVNPLSAFKVRHSQKIFRDHPGIKIAVAGSYGKTTMKEILATVLAEGKKVAATPANKNVAISHAIFAARLKGDEDILIIEYGEGAPGDVAGFSKNTHPNIGIITGLAPAHLDKYKTLSTAGEDIFSLADYLKDNVYVNEESEAVKPFIKKSYKLFSSQEAVGWKVSNVKTSIHGVSFLMKKGTKTLSLQSLLLGRHQVGPLALAVALAEKLGLSEEQIKIGVSKIEPFEHRMQPREAGGAWIIDDTYNGNIEGMLAGLRLLKELPARRKVYVTPGLVDQGKDSAAIHHQLGKAIVRARPDLIILMKHSVTDGIIRGIRDEKYNGQLVIEEDPLNFYNNLDQFVAAGDLVLLQNDWPDNYN</sequence>
<feature type="transmembrane region" description="Helical" evidence="4">
    <location>
        <begin position="58"/>
        <end position="82"/>
    </location>
</feature>
<proteinExistence type="predicted"/>